<dbReference type="Pfam" id="PF02153">
    <property type="entry name" value="PDH_N"/>
    <property type="match status" value="1"/>
</dbReference>
<sequence length="289" mass="32126">MIKLDCTDFNITIVGLGLIGGSFAMALRKLNPKHIWAIDIDEKTLRAAEEMNIIDKGYLSPEIPLSNSDIVILAVYPQKTINFVKSNMDLFKSGAVITDTAGIKSNLIHEIMPVLRKDLDFIGGHPMAGKEESGLKAASKDMFKNANYIITPINGNKEENINLVGTIAKGMGCKRVVYLTPKEHDDIISYTSQLPHIIAVSLIDCNSLIKGTSKFIGGSFRDTTRVATINGELWPELLLYNKENIISKIEDFEKNIKEIKTAIINNDDVFLKKRFEDATKKREEIVKGA</sequence>
<dbReference type="InterPro" id="IPR008927">
    <property type="entry name" value="6-PGluconate_DH-like_C_sf"/>
</dbReference>
<gene>
    <name evidence="5" type="ORF">SJI18_23100</name>
</gene>
<evidence type="ECO:0000313" key="5">
    <source>
        <dbReference type="EMBL" id="MEF2115170.1"/>
    </source>
</evidence>
<comment type="caution">
    <text evidence="5">The sequence shown here is derived from an EMBL/GenBank/DDBJ whole genome shotgun (WGS) entry which is preliminary data.</text>
</comment>
<evidence type="ECO:0000259" key="4">
    <source>
        <dbReference type="PROSITE" id="PS51176"/>
    </source>
</evidence>
<dbReference type="PANTHER" id="PTHR21363:SF0">
    <property type="entry name" value="PREPHENATE DEHYDROGENASE [NADP(+)]"/>
    <property type="match status" value="1"/>
</dbReference>
<evidence type="ECO:0000256" key="2">
    <source>
        <dbReference type="ARBA" id="ARBA00023002"/>
    </source>
</evidence>
<dbReference type="PANTHER" id="PTHR21363">
    <property type="entry name" value="PREPHENATE DEHYDROGENASE"/>
    <property type="match status" value="1"/>
</dbReference>
<dbReference type="InterPro" id="IPR050812">
    <property type="entry name" value="Preph/Arog_dehydrog"/>
</dbReference>
<dbReference type="SUPFAM" id="SSF48179">
    <property type="entry name" value="6-phosphogluconate dehydrogenase C-terminal domain-like"/>
    <property type="match status" value="1"/>
</dbReference>
<dbReference type="Pfam" id="PF20463">
    <property type="entry name" value="PDH_C"/>
    <property type="match status" value="1"/>
</dbReference>
<evidence type="ECO:0000313" key="6">
    <source>
        <dbReference type="Proteomes" id="UP001498469"/>
    </source>
</evidence>
<name>A0ABU7UUS0_9CLOT</name>
<protein>
    <submittedName>
        <fullName evidence="5">Prephenate dehydrogenase</fullName>
    </submittedName>
</protein>
<dbReference type="PROSITE" id="PS51176">
    <property type="entry name" value="PDH_ADH"/>
    <property type="match status" value="1"/>
</dbReference>
<dbReference type="Gene3D" id="3.40.50.720">
    <property type="entry name" value="NAD(P)-binding Rossmann-like Domain"/>
    <property type="match status" value="1"/>
</dbReference>
<proteinExistence type="inferred from homology"/>
<comment type="pathway">
    <text evidence="3">Amino-acid biosynthesis.</text>
</comment>
<dbReference type="EMBL" id="JAZHFS010000041">
    <property type="protein sequence ID" value="MEF2115170.1"/>
    <property type="molecule type" value="Genomic_DNA"/>
</dbReference>
<evidence type="ECO:0000256" key="1">
    <source>
        <dbReference type="ARBA" id="ARBA00007964"/>
    </source>
</evidence>
<dbReference type="InterPro" id="IPR003099">
    <property type="entry name" value="Prephen_DH"/>
</dbReference>
<reference evidence="5 6" key="1">
    <citation type="submission" date="2023-11" db="EMBL/GenBank/DDBJ databases">
        <title>Draft genome sequence of a psychrophilic Clostridium strain from permafrost water brine.</title>
        <authorList>
            <person name="Shcherbakova V.A."/>
            <person name="Trubitsyn V.E."/>
            <person name="Zakharyuk A.G."/>
        </authorList>
    </citation>
    <scope>NUCLEOTIDE SEQUENCE [LARGE SCALE GENOMIC DNA]</scope>
    <source>
        <strain evidence="5 6">14F</strain>
    </source>
</reference>
<comment type="similarity">
    <text evidence="1">Belongs to the prephenate/arogenate dehydrogenase family.</text>
</comment>
<dbReference type="InterPro" id="IPR046825">
    <property type="entry name" value="PDH_C"/>
</dbReference>
<keyword evidence="2" id="KW-0560">Oxidoreductase</keyword>
<dbReference type="InterPro" id="IPR036291">
    <property type="entry name" value="NAD(P)-bd_dom_sf"/>
</dbReference>
<feature type="domain" description="Prephenate/arogenate dehydrogenase" evidence="4">
    <location>
        <begin position="9"/>
        <end position="289"/>
    </location>
</feature>
<dbReference type="InterPro" id="IPR046826">
    <property type="entry name" value="PDH_N"/>
</dbReference>
<evidence type="ECO:0000256" key="3">
    <source>
        <dbReference type="ARBA" id="ARBA00029440"/>
    </source>
</evidence>
<dbReference type="Gene3D" id="1.10.3660.10">
    <property type="entry name" value="6-phosphogluconate dehydrogenase C-terminal like domain"/>
    <property type="match status" value="1"/>
</dbReference>
<dbReference type="RefSeq" id="WP_331702982.1">
    <property type="nucleotide sequence ID" value="NZ_JAZHFS010000041.1"/>
</dbReference>
<keyword evidence="6" id="KW-1185">Reference proteome</keyword>
<dbReference type="SUPFAM" id="SSF51735">
    <property type="entry name" value="NAD(P)-binding Rossmann-fold domains"/>
    <property type="match status" value="1"/>
</dbReference>
<accession>A0ABU7UUS0</accession>
<organism evidence="5 6">
    <name type="scientific">Clostridium frigoriphilum</name>
    <dbReference type="NCBI Taxonomy" id="443253"/>
    <lineage>
        <taxon>Bacteria</taxon>
        <taxon>Bacillati</taxon>
        <taxon>Bacillota</taxon>
        <taxon>Clostridia</taxon>
        <taxon>Eubacteriales</taxon>
        <taxon>Clostridiaceae</taxon>
        <taxon>Clostridium</taxon>
    </lineage>
</organism>
<dbReference type="Proteomes" id="UP001498469">
    <property type="component" value="Unassembled WGS sequence"/>
</dbReference>